<gene>
    <name evidence="1" type="ORF">GTOL_11611</name>
</gene>
<protein>
    <submittedName>
        <fullName evidence="1">Uncharacterized protein</fullName>
    </submittedName>
</protein>
<name>A0A916J4A5_9PROT</name>
<organism evidence="1 2">
    <name type="scientific">Georgfuchsia toluolica</name>
    <dbReference type="NCBI Taxonomy" id="424218"/>
    <lineage>
        <taxon>Bacteria</taxon>
        <taxon>Pseudomonadati</taxon>
        <taxon>Pseudomonadota</taxon>
        <taxon>Betaproteobacteria</taxon>
        <taxon>Nitrosomonadales</taxon>
        <taxon>Sterolibacteriaceae</taxon>
        <taxon>Georgfuchsia</taxon>
    </lineage>
</organism>
<keyword evidence="2" id="KW-1185">Reference proteome</keyword>
<accession>A0A916J4A5</accession>
<dbReference type="Proteomes" id="UP000742786">
    <property type="component" value="Unassembled WGS sequence"/>
</dbReference>
<dbReference type="EMBL" id="CAJQUM010000001">
    <property type="protein sequence ID" value="CAG4883728.1"/>
    <property type="molecule type" value="Genomic_DNA"/>
</dbReference>
<comment type="caution">
    <text evidence="1">The sequence shown here is derived from an EMBL/GenBank/DDBJ whole genome shotgun (WGS) entry which is preliminary data.</text>
</comment>
<proteinExistence type="predicted"/>
<evidence type="ECO:0000313" key="1">
    <source>
        <dbReference type="EMBL" id="CAG4883728.1"/>
    </source>
</evidence>
<dbReference type="AlphaFoldDB" id="A0A916J4A5"/>
<sequence>MYREFQRGDGIAQAAALTGAGKLGREIRGYTLRAKLSVQGFAPEGLKQIVAQINICKTDVFVPDDQQSAPEIPSIDGQ</sequence>
<reference evidence="1" key="1">
    <citation type="submission" date="2021-04" db="EMBL/GenBank/DDBJ databases">
        <authorList>
            <person name="Hornung B."/>
        </authorList>
    </citation>
    <scope>NUCLEOTIDE SEQUENCE</scope>
    <source>
        <strain evidence="1">G5G6</strain>
    </source>
</reference>
<evidence type="ECO:0000313" key="2">
    <source>
        <dbReference type="Proteomes" id="UP000742786"/>
    </source>
</evidence>